<organism evidence="1 2">
    <name type="scientific">Segatella cerevisiae</name>
    <dbReference type="NCBI Taxonomy" id="2053716"/>
    <lineage>
        <taxon>Bacteria</taxon>
        <taxon>Pseudomonadati</taxon>
        <taxon>Bacteroidota</taxon>
        <taxon>Bacteroidia</taxon>
        <taxon>Bacteroidales</taxon>
        <taxon>Prevotellaceae</taxon>
        <taxon>Segatella</taxon>
    </lineage>
</organism>
<comment type="caution">
    <text evidence="1">The sequence shown here is derived from an EMBL/GenBank/DDBJ whole genome shotgun (WGS) entry which is preliminary data.</text>
</comment>
<name>A0ABT1BZD5_9BACT</name>
<protein>
    <submittedName>
        <fullName evidence="1">Uncharacterized protein</fullName>
    </submittedName>
</protein>
<proteinExistence type="predicted"/>
<sequence>MEGDKIFINCPFDEEYRPLLRAMLYVACFYKLTPLISTSRDSKKNRLENIIKMMREAKYSIHDLSRMEARSSGDIYRMNMPFELGLNYGLGVEDKVFLIFEGEQYKVKKALSDIDGWDIKCHKNDPEIVVREFRKWFVENNPTIDDSLKLSSAELWKKYNYFNGFYYDKKHLKPEEVSNSEYIEYINEFLSQDY</sequence>
<accession>A0ABT1BZD5</accession>
<gene>
    <name evidence="1" type="ORF">NG821_11500</name>
</gene>
<dbReference type="Proteomes" id="UP001204015">
    <property type="component" value="Unassembled WGS sequence"/>
</dbReference>
<dbReference type="EMBL" id="JAMXLY010000059">
    <property type="protein sequence ID" value="MCO6026451.1"/>
    <property type="molecule type" value="Genomic_DNA"/>
</dbReference>
<evidence type="ECO:0000313" key="1">
    <source>
        <dbReference type="EMBL" id="MCO6026451.1"/>
    </source>
</evidence>
<dbReference type="RefSeq" id="WP_252761804.1">
    <property type="nucleotide sequence ID" value="NZ_JAMXLY010000059.1"/>
</dbReference>
<evidence type="ECO:0000313" key="2">
    <source>
        <dbReference type="Proteomes" id="UP001204015"/>
    </source>
</evidence>
<reference evidence="1 2" key="1">
    <citation type="submission" date="2022-06" db="EMBL/GenBank/DDBJ databases">
        <title>A taxonomic note on the genus Prevotella: Description of four novel genera and emended description of the genera Hallella and Xylanibacter.</title>
        <authorList>
            <person name="Hitch T.C.A."/>
        </authorList>
    </citation>
    <scope>NUCLEOTIDE SEQUENCE [LARGE SCALE GENOMIC DNA]</scope>
    <source>
        <strain evidence="1 2">DSM 100619</strain>
    </source>
</reference>
<keyword evidence="2" id="KW-1185">Reference proteome</keyword>